<organism evidence="1 2">
    <name type="scientific">Vaccinium darrowii</name>
    <dbReference type="NCBI Taxonomy" id="229202"/>
    <lineage>
        <taxon>Eukaryota</taxon>
        <taxon>Viridiplantae</taxon>
        <taxon>Streptophyta</taxon>
        <taxon>Embryophyta</taxon>
        <taxon>Tracheophyta</taxon>
        <taxon>Spermatophyta</taxon>
        <taxon>Magnoliopsida</taxon>
        <taxon>eudicotyledons</taxon>
        <taxon>Gunneridae</taxon>
        <taxon>Pentapetalae</taxon>
        <taxon>asterids</taxon>
        <taxon>Ericales</taxon>
        <taxon>Ericaceae</taxon>
        <taxon>Vaccinioideae</taxon>
        <taxon>Vaccinieae</taxon>
        <taxon>Vaccinium</taxon>
    </lineage>
</organism>
<name>A0ACB7Z264_9ERIC</name>
<proteinExistence type="predicted"/>
<reference evidence="1 2" key="1">
    <citation type="journal article" date="2021" name="Hortic Res">
        <title>High-quality reference genome and annotation aids understanding of berry development for evergreen blueberry (Vaccinium darrowii).</title>
        <authorList>
            <person name="Yu J."/>
            <person name="Hulse-Kemp A.M."/>
            <person name="Babiker E."/>
            <person name="Staton M."/>
        </authorList>
    </citation>
    <scope>NUCLEOTIDE SEQUENCE [LARGE SCALE GENOMIC DNA]</scope>
    <source>
        <strain evidence="2">cv. NJ 8807/NJ 8810</strain>
        <tissue evidence="1">Young leaf</tissue>
    </source>
</reference>
<dbReference type="Proteomes" id="UP000828048">
    <property type="component" value="Chromosome 3"/>
</dbReference>
<evidence type="ECO:0000313" key="2">
    <source>
        <dbReference type="Proteomes" id="UP000828048"/>
    </source>
</evidence>
<gene>
    <name evidence="1" type="ORF">Vadar_034771</name>
</gene>
<evidence type="ECO:0000313" key="1">
    <source>
        <dbReference type="EMBL" id="KAH7859330.1"/>
    </source>
</evidence>
<dbReference type="EMBL" id="CM037153">
    <property type="protein sequence ID" value="KAH7859330.1"/>
    <property type="molecule type" value="Genomic_DNA"/>
</dbReference>
<keyword evidence="2" id="KW-1185">Reference proteome</keyword>
<sequence>MDLDLDLDLDLDVLRSADPEPMDGSLLVLQGQHLSHARVGRIVRGLEFVGSRQANDLKGGKVKFKWLRDRFTGQVEEGAEQEIVERQARGYILLLLGETIFADHTRGYVHLAYLQLLENFDVAGEYSWGSAALTNLYHNLCHGRLGKRAPKPGSPLIGRWDDAFGCPDLATHVVGAYRHHLDIQRADEVKCNPYSDKLLDSLPEYCTAGRAVWWASGIPRQSRAREPLHGKTLQSGKKDWAAEYAPIIAIWNARLQHVVEAGCPDLPVYPFDDPYVTWYNRMSSHCISWVGAGIDGADPEVDEEEQQLGEEGQGLPKQPIPQQEAAAFKAPLPIPTPAAGLLVVEGSSSVVASGVVIAGTCKD</sequence>
<accession>A0ACB7Z264</accession>
<comment type="caution">
    <text evidence="1">The sequence shown here is derived from an EMBL/GenBank/DDBJ whole genome shotgun (WGS) entry which is preliminary data.</text>
</comment>
<protein>
    <submittedName>
        <fullName evidence="1">Uncharacterized protein</fullName>
    </submittedName>
</protein>